<sequence length="491" mass="55963">MPKNITAKITSRPKRIDLMILGIILLLGLTLRLYKIDSPIADWHSWRQADTAAVARNFVKNDFNLLSPRYDDLSNIQTTNFNPQGYRLVEFPLYNGMFAFAYKYLPIMSLEIYGRLTTIIFSLIVIAAIYFLVLGEEGRLAAGIASGVFAVFPFFVYYSRVILPEMTALGFMMLAILSLYLWKNASTKIRSGMLFLLSATFCSLALLIKPTVIFYGLPLLYIFFQKFKLSMVKKLPIYIYFAIAIIPFVLWRQWISHYPEGIPTYEWLLTSVNTFEGTKVIFFRPAFFRWIFHERILNMILGGYAATLLILGVLKRPNRSYLLPMFGLAALIYLFTFQGGNVQHDYYQTMILPPLAIFVGLGSAFILQQKKLFHNVYLSTIAVVVILGFSAAMSFYQVKGFYHVSDDLVSIAKVIRTITPPDAHIVTDRDGDTTLLYLADRKGYPAVTEDLAGLKTKGMQYLVTAKADVADKVKLEYEMIFANDQVFIFKL</sequence>
<comment type="caution">
    <text evidence="10">The sequence shown here is derived from an EMBL/GenBank/DDBJ whole genome shotgun (WGS) entry which is preliminary data.</text>
</comment>
<dbReference type="AlphaFoldDB" id="A0A1F7I770"/>
<dbReference type="Pfam" id="PF13231">
    <property type="entry name" value="PMT_2"/>
    <property type="match status" value="1"/>
</dbReference>
<dbReference type="GO" id="GO:0009103">
    <property type="term" value="P:lipopolysaccharide biosynthetic process"/>
    <property type="evidence" value="ECO:0007669"/>
    <property type="project" value="UniProtKB-ARBA"/>
</dbReference>
<feature type="transmembrane region" description="Helical" evidence="8">
    <location>
        <begin position="16"/>
        <end position="34"/>
    </location>
</feature>
<feature type="transmembrane region" description="Helical" evidence="8">
    <location>
        <begin position="112"/>
        <end position="134"/>
    </location>
</feature>
<evidence type="ECO:0000256" key="3">
    <source>
        <dbReference type="ARBA" id="ARBA00022676"/>
    </source>
</evidence>
<organism evidence="10 11">
    <name type="scientific">Candidatus Roizmanbacteria bacterium RIFCSPHIGHO2_12_FULL_44_10</name>
    <dbReference type="NCBI Taxonomy" id="1802054"/>
    <lineage>
        <taxon>Bacteria</taxon>
        <taxon>Candidatus Roizmaniibacteriota</taxon>
    </lineage>
</organism>
<evidence type="ECO:0000256" key="7">
    <source>
        <dbReference type="ARBA" id="ARBA00023136"/>
    </source>
</evidence>
<feature type="transmembrane region" description="Helical" evidence="8">
    <location>
        <begin position="346"/>
        <end position="367"/>
    </location>
</feature>
<evidence type="ECO:0000256" key="4">
    <source>
        <dbReference type="ARBA" id="ARBA00022679"/>
    </source>
</evidence>
<dbReference type="GO" id="GO:0016763">
    <property type="term" value="F:pentosyltransferase activity"/>
    <property type="evidence" value="ECO:0007669"/>
    <property type="project" value="TreeGrafter"/>
</dbReference>
<keyword evidence="7 8" id="KW-0472">Membrane</keyword>
<feature type="domain" description="Glycosyltransferase RgtA/B/C/D-like" evidence="9">
    <location>
        <begin position="114"/>
        <end position="251"/>
    </location>
</feature>
<dbReference type="GO" id="GO:0005886">
    <property type="term" value="C:plasma membrane"/>
    <property type="evidence" value="ECO:0007669"/>
    <property type="project" value="UniProtKB-SubCell"/>
</dbReference>
<keyword evidence="6 8" id="KW-1133">Transmembrane helix</keyword>
<dbReference type="EMBL" id="MGAE01000023">
    <property type="protein sequence ID" value="OGK39220.1"/>
    <property type="molecule type" value="Genomic_DNA"/>
</dbReference>
<accession>A0A1F7I770</accession>
<keyword evidence="3" id="KW-0328">Glycosyltransferase</keyword>
<feature type="transmembrane region" description="Helical" evidence="8">
    <location>
        <begin position="376"/>
        <end position="396"/>
    </location>
</feature>
<keyword evidence="4" id="KW-0808">Transferase</keyword>
<evidence type="ECO:0000256" key="5">
    <source>
        <dbReference type="ARBA" id="ARBA00022692"/>
    </source>
</evidence>
<name>A0A1F7I770_9BACT</name>
<dbReference type="Proteomes" id="UP000179024">
    <property type="component" value="Unassembled WGS sequence"/>
</dbReference>
<feature type="transmembrane region" description="Helical" evidence="8">
    <location>
        <begin position="166"/>
        <end position="182"/>
    </location>
</feature>
<evidence type="ECO:0000259" key="9">
    <source>
        <dbReference type="Pfam" id="PF13231"/>
    </source>
</evidence>
<proteinExistence type="predicted"/>
<dbReference type="GO" id="GO:0000030">
    <property type="term" value="F:mannosyltransferase activity"/>
    <property type="evidence" value="ECO:0007669"/>
    <property type="project" value="InterPro"/>
</dbReference>
<evidence type="ECO:0000256" key="6">
    <source>
        <dbReference type="ARBA" id="ARBA00022989"/>
    </source>
</evidence>
<dbReference type="InterPro" id="IPR050297">
    <property type="entry name" value="LipidA_mod_glycosyltrf_83"/>
</dbReference>
<reference evidence="10 11" key="1">
    <citation type="journal article" date="2016" name="Nat. Commun.">
        <title>Thousands of microbial genomes shed light on interconnected biogeochemical processes in an aquifer system.</title>
        <authorList>
            <person name="Anantharaman K."/>
            <person name="Brown C.T."/>
            <person name="Hug L.A."/>
            <person name="Sharon I."/>
            <person name="Castelle C.J."/>
            <person name="Probst A.J."/>
            <person name="Thomas B.C."/>
            <person name="Singh A."/>
            <person name="Wilkins M.J."/>
            <person name="Karaoz U."/>
            <person name="Brodie E.L."/>
            <person name="Williams K.H."/>
            <person name="Hubbard S.S."/>
            <person name="Banfield J.F."/>
        </authorList>
    </citation>
    <scope>NUCLEOTIDE SEQUENCE [LARGE SCALE GENOMIC DNA]</scope>
</reference>
<dbReference type="PANTHER" id="PTHR33908">
    <property type="entry name" value="MANNOSYLTRANSFERASE YKCB-RELATED"/>
    <property type="match status" value="1"/>
</dbReference>
<comment type="subcellular location">
    <subcellularLocation>
        <location evidence="1">Cell membrane</location>
        <topology evidence="1">Multi-pass membrane protein</topology>
    </subcellularLocation>
</comment>
<evidence type="ECO:0000256" key="8">
    <source>
        <dbReference type="SAM" id="Phobius"/>
    </source>
</evidence>
<keyword evidence="5 8" id="KW-0812">Transmembrane</keyword>
<gene>
    <name evidence="10" type="ORF">A3F34_03280</name>
</gene>
<feature type="transmembrane region" description="Helical" evidence="8">
    <location>
        <begin position="194"/>
        <end position="223"/>
    </location>
</feature>
<keyword evidence="2" id="KW-1003">Cell membrane</keyword>
<evidence type="ECO:0000256" key="2">
    <source>
        <dbReference type="ARBA" id="ARBA00022475"/>
    </source>
</evidence>
<evidence type="ECO:0000256" key="1">
    <source>
        <dbReference type="ARBA" id="ARBA00004651"/>
    </source>
</evidence>
<evidence type="ECO:0000313" key="10">
    <source>
        <dbReference type="EMBL" id="OGK39220.1"/>
    </source>
</evidence>
<dbReference type="InterPro" id="IPR038731">
    <property type="entry name" value="RgtA/B/C-like"/>
</dbReference>
<evidence type="ECO:0000313" key="11">
    <source>
        <dbReference type="Proteomes" id="UP000179024"/>
    </source>
</evidence>
<dbReference type="PANTHER" id="PTHR33908:SF11">
    <property type="entry name" value="MEMBRANE PROTEIN"/>
    <property type="match status" value="1"/>
</dbReference>
<feature type="transmembrane region" description="Helical" evidence="8">
    <location>
        <begin position="235"/>
        <end position="255"/>
    </location>
</feature>
<feature type="transmembrane region" description="Helical" evidence="8">
    <location>
        <begin position="321"/>
        <end position="340"/>
    </location>
</feature>
<feature type="transmembrane region" description="Helical" evidence="8">
    <location>
        <begin position="296"/>
        <end position="314"/>
    </location>
</feature>
<feature type="transmembrane region" description="Helical" evidence="8">
    <location>
        <begin position="140"/>
        <end position="159"/>
    </location>
</feature>
<protein>
    <recommendedName>
        <fullName evidence="9">Glycosyltransferase RgtA/B/C/D-like domain-containing protein</fullName>
    </recommendedName>
</protein>
<dbReference type="GO" id="GO:0006493">
    <property type="term" value="P:protein O-linked glycosylation"/>
    <property type="evidence" value="ECO:0007669"/>
    <property type="project" value="InterPro"/>
</dbReference>